<dbReference type="EMBL" id="AP008211">
    <property type="protein sequence ID" value="BAF17459.1"/>
    <property type="molecule type" value="Genomic_DNA"/>
</dbReference>
<feature type="region of interest" description="Disordered" evidence="1">
    <location>
        <begin position="1"/>
        <end position="32"/>
    </location>
</feature>
<accession>A0A0P0WMC9</accession>
<protein>
    <submittedName>
        <fullName evidence="3">Os05g0412900 protein</fullName>
    </submittedName>
    <submittedName>
        <fullName evidence="2">Unknow protein</fullName>
    </submittedName>
</protein>
<dbReference type="Gramene" id="Os05t0412900-01">
    <property type="protein sequence ID" value="Os05t0412900-01"/>
    <property type="gene ID" value="Os05g0412900"/>
</dbReference>
<feature type="compositionally biased region" description="Basic and acidic residues" evidence="1">
    <location>
        <begin position="170"/>
        <end position="186"/>
    </location>
</feature>
<evidence type="ECO:0000313" key="3">
    <source>
        <dbReference type="EMBL" id="BAF17459.1"/>
    </source>
</evidence>
<feature type="compositionally biased region" description="Basic and acidic residues" evidence="1">
    <location>
        <begin position="240"/>
        <end position="250"/>
    </location>
</feature>
<feature type="compositionally biased region" description="Basic and acidic residues" evidence="1">
    <location>
        <begin position="153"/>
        <end position="162"/>
    </location>
</feature>
<dbReference type="KEGG" id="dosa:Os05g0412900"/>
<feature type="compositionally biased region" description="Acidic residues" evidence="1">
    <location>
        <begin position="204"/>
        <end position="216"/>
    </location>
</feature>
<sequence>MGHAVLPLRLPFPPQHGEHRAPPGVGVQAPRQQVRVRDDVLAAQPRLAGQEADGPLQPLLRDPRRVREPPQHHGDVVLAEAEAAVDRELVLQRGGLQLGEGGEDVDEHGASWLDAGVLDGLDDLPGAAGAQQDDPGLAGDELGQLAGRKAVDVAEHGERPEEGGLGAAAHGERHLAERGDDARVGAEDLAEGGDERGKVGLDAAVEDDGAEGDDPGEERRRDADGAEVVELGLEGPGGVGREDPGERPDGGGDVGVGEPVAAEERDDGVGVAGEVRRGEGEPGRGGGGAGGGGRGEATGGYQVGYDLRVGGGGGGGGGGGEEAERQREEE</sequence>
<reference evidence="4" key="6">
    <citation type="journal article" date="2008" name="Nucleic Acids Res.">
        <title>The rice annotation project database (RAP-DB): 2008 update.</title>
        <authorList>
            <consortium name="The rice annotation project (RAP)"/>
        </authorList>
    </citation>
    <scope>GENOME REANNOTATION</scope>
    <source>
        <strain evidence="4">cv. Nipponbare</strain>
    </source>
</reference>
<reference evidence="3 4" key="2">
    <citation type="journal article" date="2005" name="Nature">
        <title>The map-based sequence of the rice genome.</title>
        <authorList>
            <consortium name="International rice genome sequencing project (IRGSP)"/>
            <person name="Matsumoto T."/>
            <person name="Wu J."/>
            <person name="Kanamori H."/>
            <person name="Katayose Y."/>
            <person name="Fujisawa M."/>
            <person name="Namiki N."/>
            <person name="Mizuno H."/>
            <person name="Yamamoto K."/>
            <person name="Antonio B.A."/>
            <person name="Baba T."/>
            <person name="Sakata K."/>
            <person name="Nagamura Y."/>
            <person name="Aoki H."/>
            <person name="Arikawa K."/>
            <person name="Arita K."/>
            <person name="Bito T."/>
            <person name="Chiden Y."/>
            <person name="Fujitsuka N."/>
            <person name="Fukunaka R."/>
            <person name="Hamada M."/>
            <person name="Harada C."/>
            <person name="Hayashi A."/>
            <person name="Hijishita S."/>
            <person name="Honda M."/>
            <person name="Hosokawa S."/>
            <person name="Ichikawa Y."/>
            <person name="Idonuma A."/>
            <person name="Iijima M."/>
            <person name="Ikeda M."/>
            <person name="Ikeno M."/>
            <person name="Ito K."/>
            <person name="Ito S."/>
            <person name="Ito T."/>
            <person name="Ito Y."/>
            <person name="Ito Y."/>
            <person name="Iwabuchi A."/>
            <person name="Kamiya K."/>
            <person name="Karasawa W."/>
            <person name="Kurita K."/>
            <person name="Katagiri S."/>
            <person name="Kikuta A."/>
            <person name="Kobayashi H."/>
            <person name="Kobayashi N."/>
            <person name="Machita K."/>
            <person name="Maehara T."/>
            <person name="Masukawa M."/>
            <person name="Mizubayashi T."/>
            <person name="Mukai Y."/>
            <person name="Nagasaki H."/>
            <person name="Nagata Y."/>
            <person name="Naito S."/>
            <person name="Nakashima M."/>
            <person name="Nakama Y."/>
            <person name="Nakamichi Y."/>
            <person name="Nakamura M."/>
            <person name="Meguro A."/>
            <person name="Negishi M."/>
            <person name="Ohta I."/>
            <person name="Ohta T."/>
            <person name="Okamoto M."/>
            <person name="Ono N."/>
            <person name="Saji S."/>
            <person name="Sakaguchi M."/>
            <person name="Sakai K."/>
            <person name="Shibata M."/>
            <person name="Shimokawa T."/>
            <person name="Song J."/>
            <person name="Takazaki Y."/>
            <person name="Terasawa K."/>
            <person name="Tsugane M."/>
            <person name="Tsuji K."/>
            <person name="Ueda S."/>
            <person name="Waki K."/>
            <person name="Yamagata H."/>
            <person name="Yamamoto M."/>
            <person name="Yamamoto S."/>
            <person name="Yamane H."/>
            <person name="Yoshiki S."/>
            <person name="Yoshihara R."/>
            <person name="Yukawa K."/>
            <person name="Zhong H."/>
            <person name="Yano M."/>
            <person name="Yuan Q."/>
            <person name="Ouyang S."/>
            <person name="Liu J."/>
            <person name="Jones K.M."/>
            <person name="Gansberger K."/>
            <person name="Moffat K."/>
            <person name="Hill J."/>
            <person name="Bera J."/>
            <person name="Fadrosh D."/>
            <person name="Jin S."/>
            <person name="Johri S."/>
            <person name="Kim M."/>
            <person name="Overton L."/>
            <person name="Reardon M."/>
            <person name="Tsitrin T."/>
            <person name="Vuong H."/>
            <person name="Weaver B."/>
            <person name="Ciecko A."/>
            <person name="Tallon L."/>
            <person name="Jackson J."/>
            <person name="Pai G."/>
            <person name="Aken S.V."/>
            <person name="Utterback T."/>
            <person name="Reidmuller S."/>
            <person name="Feldblyum T."/>
            <person name="Hsiao J."/>
            <person name="Zismann V."/>
            <person name="Iobst S."/>
            <person name="de Vazeille A.R."/>
            <person name="Buell C.R."/>
            <person name="Ying K."/>
            <person name="Li Y."/>
            <person name="Lu T."/>
            <person name="Huang Y."/>
            <person name="Zhao Q."/>
            <person name="Feng Q."/>
            <person name="Zhang L."/>
            <person name="Zhu J."/>
            <person name="Weng Q."/>
            <person name="Mu J."/>
            <person name="Lu Y."/>
            <person name="Fan D."/>
            <person name="Liu Y."/>
            <person name="Guan J."/>
            <person name="Zhang Y."/>
            <person name="Yu S."/>
            <person name="Liu X."/>
            <person name="Zhang Y."/>
            <person name="Hong G."/>
            <person name="Han B."/>
            <person name="Choisne N."/>
            <person name="Demange N."/>
            <person name="Orjeda G."/>
            <person name="Samain S."/>
            <person name="Cattolico L."/>
            <person name="Pelletier E."/>
            <person name="Couloux A."/>
            <person name="Segurens B."/>
            <person name="Wincker P."/>
            <person name="D'Hont A."/>
            <person name="Scarpelli C."/>
            <person name="Weissenbach J."/>
            <person name="Salanoubat M."/>
            <person name="Quetier F."/>
            <person name="Yu Y."/>
            <person name="Kim H.R."/>
            <person name="Rambo T."/>
            <person name="Currie J."/>
            <person name="Collura K."/>
            <person name="Luo M."/>
            <person name="Yang T."/>
            <person name="Ammiraju J.S.S."/>
            <person name="Engler F."/>
            <person name="Soderlund C."/>
            <person name="Wing R.A."/>
            <person name="Palmer L.E."/>
            <person name="de la Bastide M."/>
            <person name="Spiegel L."/>
            <person name="Nascimento L."/>
            <person name="Zutavern T."/>
            <person name="O'Shaughnessy A."/>
            <person name="Dike S."/>
            <person name="Dedhia N."/>
            <person name="Preston R."/>
            <person name="Balija V."/>
            <person name="McCombie W.R."/>
            <person name="Chow T."/>
            <person name="Chen H."/>
            <person name="Chung M."/>
            <person name="Chen C."/>
            <person name="Shaw J."/>
            <person name="Wu H."/>
            <person name="Hsiao K."/>
            <person name="Chao Y."/>
            <person name="Chu M."/>
            <person name="Cheng C."/>
            <person name="Hour A."/>
            <person name="Lee P."/>
            <person name="Lin S."/>
            <person name="Lin Y."/>
            <person name="Liou J."/>
            <person name="Liu S."/>
            <person name="Hsing Y."/>
            <person name="Raghuvanshi S."/>
            <person name="Mohanty A."/>
            <person name="Bharti A.K."/>
            <person name="Gaur A."/>
            <person name="Gupta V."/>
            <person name="Kumar D."/>
            <person name="Ravi V."/>
            <person name="Vij S."/>
            <person name="Kapur A."/>
            <person name="Khurana P."/>
            <person name="Khurana P."/>
            <person name="Khurana J.P."/>
            <person name="Tyagi A.K."/>
            <person name="Gaikwad K."/>
            <person name="Singh A."/>
            <person name="Dalal V."/>
            <person name="Srivastava S."/>
            <person name="Dixit A."/>
            <person name="Pal A.K."/>
            <person name="Ghazi I.A."/>
            <person name="Yadav M."/>
            <person name="Pandit A."/>
            <person name="Bhargava A."/>
            <person name="Sureshbabu K."/>
            <person name="Batra K."/>
            <person name="Sharma T.R."/>
            <person name="Mohapatra T."/>
            <person name="Singh N.K."/>
            <person name="Messing J."/>
            <person name="Nelson A.B."/>
            <person name="Fuks G."/>
            <person name="Kavchok S."/>
            <person name="Keizer G."/>
            <person name="Linton E."/>
            <person name="Llaca V."/>
            <person name="Song R."/>
            <person name="Tanyolac B."/>
            <person name="Young S."/>
            <person name="Ho-Il K."/>
            <person name="Hahn J.H."/>
            <person name="Sangsakoo G."/>
            <person name="Vanavichit A."/>
            <person name="de Mattos Luiz.A.T."/>
            <person name="Zimmer P.D."/>
            <person name="Malone G."/>
            <person name="Dellagostin O."/>
            <person name="de Oliveira A.C."/>
            <person name="Bevan M."/>
            <person name="Bancroft I."/>
            <person name="Minx P."/>
            <person name="Cordum H."/>
            <person name="Wilson R."/>
            <person name="Cheng Z."/>
            <person name="Jin W."/>
            <person name="Jiang J."/>
            <person name="Leong S.A."/>
            <person name="Iwama H."/>
            <person name="Gojobori T."/>
            <person name="Itoh T."/>
            <person name="Niimura Y."/>
            <person name="Fujii Y."/>
            <person name="Habara T."/>
            <person name="Sakai H."/>
            <person name="Sato Y."/>
            <person name="Wilson G."/>
            <person name="Kumar K."/>
            <person name="McCouch S."/>
            <person name="Juretic N."/>
            <person name="Hoen D."/>
            <person name="Wright S."/>
            <person name="Bruskiewich R."/>
            <person name="Bureau T."/>
            <person name="Miyao A."/>
            <person name="Hirochika H."/>
            <person name="Nishikawa T."/>
            <person name="Kadowaki K."/>
            <person name="Sugiura M."/>
            <person name="Burr B."/>
            <person name="Sasaki T."/>
        </authorList>
    </citation>
    <scope>NUCLEOTIDE SEQUENCE [LARGE SCALE GENOMIC DNA]</scope>
    <source>
        <strain evidence="4">cv. Nipponbare</strain>
    </source>
</reference>
<dbReference type="Proteomes" id="UP000000763">
    <property type="component" value="Chromosome 5"/>
</dbReference>
<feature type="region of interest" description="Disordered" evidence="1">
    <location>
        <begin position="153"/>
        <end position="330"/>
    </location>
</feature>
<evidence type="ECO:0000313" key="2">
    <source>
        <dbReference type="EMBL" id="AAT94031.1"/>
    </source>
</evidence>
<evidence type="ECO:0000256" key="1">
    <source>
        <dbReference type="SAM" id="MobiDB-lite"/>
    </source>
</evidence>
<proteinExistence type="predicted"/>
<name>A0A0P0WMC9_ORYSJ</name>
<evidence type="ECO:0000313" key="4">
    <source>
        <dbReference type="Proteomes" id="UP000000763"/>
    </source>
</evidence>
<feature type="compositionally biased region" description="Basic and acidic residues" evidence="1">
    <location>
        <begin position="61"/>
        <end position="74"/>
    </location>
</feature>
<reference evidence="3" key="7">
    <citation type="submission" date="2012-08" db="EMBL/GenBank/DDBJ databases">
        <title>Oryza sativa nipponbare(GA3) genomic DNA, chromosome 5.</title>
        <authorList>
            <consortium name="IRGSP(International Rice Genome Sequencing Project)"/>
        </authorList>
    </citation>
    <scope>NUCLEOTIDE SEQUENCE</scope>
</reference>
<reference evidence="3" key="3">
    <citation type="journal article" date="2006" name="Nucleic Acids Res.">
        <title>The Rice Annotation Project Database (RAP-DB): hub for Oryza sativa ssp. japonica genome information.</title>
        <authorList>
            <person name="Ohyanagi H."/>
            <person name="Tanaka T."/>
            <person name="Sakai H."/>
            <person name="Shigemoto Y."/>
            <person name="Yamaguchi K."/>
            <person name="Habara T."/>
            <person name="Fujii Y."/>
            <person name="Antonio B.A."/>
            <person name="Nagamura Y."/>
            <person name="Imanishi T."/>
            <person name="Ikeo K."/>
            <person name="Itoh T."/>
            <person name="Gojobori T."/>
            <person name="Sasaki T."/>
        </authorList>
    </citation>
    <scope>NUCLEOTIDE SEQUENCE</scope>
</reference>
<feature type="compositionally biased region" description="Gly residues" evidence="1">
    <location>
        <begin position="283"/>
        <end position="302"/>
    </location>
</feature>
<feature type="region of interest" description="Disordered" evidence="1">
    <location>
        <begin position="44"/>
        <end position="74"/>
    </location>
</feature>
<reference evidence="2" key="1">
    <citation type="submission" date="2004-08" db="EMBL/GenBank/DDBJ databases">
        <title>Oryza sativa PAC P0017D10 genomic sequence.</title>
        <authorList>
            <person name="Chow T.-Y."/>
            <person name="Hsing Y.-I.C."/>
            <person name="Chen C.-S."/>
            <person name="Chen H.-H."/>
            <person name="Liu S.-M."/>
            <person name="Chao Y.-T."/>
            <person name="Chang S.-J."/>
            <person name="Chen H.-C."/>
            <person name="Chen S.-K."/>
            <person name="Chen T.-R."/>
            <person name="Chen Y.-L."/>
            <person name="Cheng C.-H."/>
            <person name="Chung C.-I."/>
            <person name="Han S.-Y."/>
            <person name="Hsiao S.-H."/>
            <person name="Hsiung J.-N."/>
            <person name="Hsu C.-H."/>
            <person name="Huang J.-J."/>
            <person name="Kau P.-I."/>
            <person name="Lee M.-C."/>
            <person name="Leu H.-L."/>
            <person name="Li Y.-F."/>
            <person name="Lin S.-J."/>
            <person name="Lin Y.-C."/>
            <person name="Wu S.-W."/>
            <person name="Yu C.-Y."/>
            <person name="Yu S.-W."/>
            <person name="Wu H.-P."/>
            <person name="Shaw J.-F."/>
        </authorList>
    </citation>
    <scope>NUCLEOTIDE SEQUENCE</scope>
</reference>
<reference evidence="3" key="5">
    <citation type="journal article" date="2008" name="Nucleic Acids Res.">
        <title>The Rice Annotation Project Database (RAP-DB): 2008 update.</title>
        <authorList>
            <consortium name="The Rice Annotation Project (RAP)"/>
            <person name="Tanaka T."/>
            <person name="Antonio B.A."/>
            <person name="Kikuchi S."/>
            <person name="Matsumoto T."/>
            <person name="Nagamura Y."/>
            <person name="Numa H."/>
            <person name="Sakai H."/>
            <person name="Wu J."/>
            <person name="Itoh T."/>
            <person name="Sasaki T."/>
            <person name="Aono R."/>
            <person name="Fujii Y."/>
            <person name="Habara T."/>
            <person name="Harada E."/>
            <person name="Kanno M."/>
            <person name="Kawahara Y."/>
            <person name="Kawashima H."/>
            <person name="Kubooka H."/>
            <person name="Matsuya A."/>
            <person name="Nakaoka H."/>
            <person name="Saichi N."/>
            <person name="Sanbonmatsu R."/>
            <person name="Sato Y."/>
            <person name="Shinso Y."/>
            <person name="Suzuki M."/>
            <person name="Takeda J."/>
            <person name="Tanino M."/>
            <person name="Todokoro F."/>
            <person name="Yamaguchi K."/>
            <person name="Yamamoto N."/>
            <person name="Yamasaki C."/>
            <person name="Imanishi T."/>
            <person name="Okido T."/>
            <person name="Tada M."/>
            <person name="Ikeo K."/>
            <person name="Tateno Y."/>
            <person name="Gojobori T."/>
            <person name="Lin Y.C."/>
            <person name="Wei F.J."/>
            <person name="Hsing Y.I."/>
            <person name="Zhao Q."/>
            <person name="Han B."/>
            <person name="Kramer M.R."/>
            <person name="McCombie R.W."/>
            <person name="Lonsdale D."/>
            <person name="O'Donovan C.C."/>
            <person name="Whitfield E.J."/>
            <person name="Apweiler R."/>
            <person name="Koyanagi K.O."/>
            <person name="Khurana J.P."/>
            <person name="Raghuvanshi S."/>
            <person name="Singh N.K."/>
            <person name="Tyagi A.K."/>
            <person name="Haberer G."/>
            <person name="Fujisawa M."/>
            <person name="Hosokawa S."/>
            <person name="Ito Y."/>
            <person name="Ikawa H."/>
            <person name="Shibata M."/>
            <person name="Yamamoto M."/>
            <person name="Bruskiewich R.M."/>
            <person name="Hoen D.R."/>
            <person name="Bureau TE."/>
            <person name="Namiki N."/>
            <person name="Ohyanagi H."/>
            <person name="Sakai Y."/>
            <person name="Nobushima S."/>
            <person name="Sakata K."/>
            <person name="Barrero R.A."/>
            <person name="Sato Y."/>
            <person name="Souvorov A."/>
            <person name="Smith-White B."/>
            <person name="Tatusova T."/>
            <person name="An S."/>
            <person name="An G."/>
            <person name="OOta S."/>
            <person name="Fuks G."/>
            <person name="Messing J."/>
            <person name="Christie K.R."/>
            <person name="Lieberherr D."/>
            <person name="Kim H."/>
            <person name="Zuccolo A."/>
            <person name="Wing R.A."/>
            <person name="Nobuta K."/>
            <person name="Green P.J."/>
            <person name="Lu C."/>
            <person name="Meyers BC."/>
            <person name="Chaparro C."/>
            <person name="Piegu B."/>
            <person name="Panaud O."/>
            <person name="Echeverria M."/>
        </authorList>
    </citation>
    <scope>NUCLEOTIDE SEQUENCE</scope>
</reference>
<organism evidence="2 4">
    <name type="scientific">Oryza sativa subsp. japonica</name>
    <name type="common">Rice</name>
    <dbReference type="NCBI Taxonomy" id="39947"/>
    <lineage>
        <taxon>Eukaryota</taxon>
        <taxon>Viridiplantae</taxon>
        <taxon>Streptophyta</taxon>
        <taxon>Embryophyta</taxon>
        <taxon>Tracheophyta</taxon>
        <taxon>Spermatophyta</taxon>
        <taxon>Magnoliopsida</taxon>
        <taxon>Liliopsida</taxon>
        <taxon>Poales</taxon>
        <taxon>Poaceae</taxon>
        <taxon>BOP clade</taxon>
        <taxon>Oryzoideae</taxon>
        <taxon>Oryzeae</taxon>
        <taxon>Oryzinae</taxon>
        <taxon>Oryza</taxon>
        <taxon>Oryza sativa</taxon>
    </lineage>
</organism>
<dbReference type="AlphaFoldDB" id="A0A0P0WMC9"/>
<feature type="compositionally biased region" description="Gly residues" evidence="1">
    <location>
        <begin position="309"/>
        <end position="320"/>
    </location>
</feature>
<reference evidence="3" key="8">
    <citation type="submission" date="2012-08" db="EMBL/GenBank/DDBJ databases">
        <title>The Second Rice Annotation Project Meeting (RAP2).</title>
        <authorList>
            <consortium name="The Rice Annotation Project (RAP)"/>
        </authorList>
    </citation>
    <scope>NUCLEOTIDE SEQUENCE</scope>
</reference>
<gene>
    <name evidence="3" type="ordered locus">Os05g0412900</name>
    <name evidence="2" type="ORF">P0017D10.9</name>
</gene>
<dbReference type="EMBL" id="AC130607">
    <property type="protein sequence ID" value="AAT94031.1"/>
    <property type="molecule type" value="Genomic_DNA"/>
</dbReference>
<reference evidence="3" key="4">
    <citation type="journal article" date="2007" name="Genome Res.">
        <title>Curated Genome Annotation of Oryza sativa ssp. japonica and Comparative Genome Analysis with Arabidopsis thaliana.</title>
        <authorList>
            <consortium name="The Rice Annotation Project (RAP)"/>
            <person name="Itoh T."/>
            <person name="Tanaka T."/>
            <person name="Barrero R.A."/>
            <person name="Yamasaki C."/>
            <person name="Fujii Y."/>
            <person name="Hilton P.B."/>
            <person name="Antonio B.A."/>
            <person name="Aono H."/>
            <person name="Apweiler R."/>
            <person name="Bruskiewich R."/>
            <person name="Bureau T."/>
            <person name="Burr F."/>
            <person name="Costa de Oliveira A."/>
            <person name="Fuks G."/>
            <person name="Habara T."/>
            <person name="Haberer G."/>
            <person name="Han B."/>
            <person name="Harada E."/>
            <person name="Hiraki A.T."/>
            <person name="Hirochika H."/>
            <person name="Hoen D."/>
            <person name="Hokari H."/>
            <person name="Hosokawa S."/>
            <person name="Hsing Y."/>
            <person name="Ikawa H."/>
            <person name="Ikeo K."/>
            <person name="Imanishi T."/>
            <person name="Ito Y."/>
            <person name="Jaiswal P."/>
            <person name="Kanno M."/>
            <person name="Kawahara Y."/>
            <person name="Kawamura T."/>
            <person name="Kawashima H."/>
            <person name="Khurana J.P."/>
            <person name="Kikuchi S."/>
            <person name="Komatsu S."/>
            <person name="Koyanagi K.O."/>
            <person name="Kubooka H."/>
            <person name="Lieberherr D."/>
            <person name="Lin Y.C."/>
            <person name="Lonsdale D."/>
            <person name="Matsumoto T."/>
            <person name="Matsuya A."/>
            <person name="McCombie W.R."/>
            <person name="Messing J."/>
            <person name="Miyao A."/>
            <person name="Mulder N."/>
            <person name="Nagamura Y."/>
            <person name="Nam J."/>
            <person name="Namiki N."/>
            <person name="Numa H."/>
            <person name="Nurimoto S."/>
            <person name="O'donovan C."/>
            <person name="Ohyanagi H."/>
            <person name="Okido T."/>
            <person name="Oota S."/>
            <person name="Osato N."/>
            <person name="Palmer L.E."/>
            <person name="Quetier F."/>
            <person name="Raghuvanshi S."/>
            <person name="Saichi N."/>
            <person name="Sakai H."/>
            <person name="Sakai Y."/>
            <person name="Sakata K."/>
            <person name="Sakurai T."/>
            <person name="Sato F."/>
            <person name="Sato Y."/>
            <person name="Schoof H."/>
            <person name="Seki M."/>
            <person name="Shibata M."/>
            <person name="Shimizu Y."/>
            <person name="Shinozaki K."/>
            <person name="Shinso Y."/>
            <person name="Singh N.K."/>
            <person name="Smith-White B."/>
            <person name="Takeda J."/>
            <person name="Tanino M."/>
            <person name="Tatusova T."/>
            <person name="Thongjuea S."/>
            <person name="Todokoro F."/>
            <person name="Tsugane M."/>
            <person name="Tyagi A.K."/>
            <person name="Vanavichit A."/>
            <person name="Wang A."/>
            <person name="Wing R.A."/>
            <person name="Yamaguchi K."/>
            <person name="Yamamoto M."/>
            <person name="Yamamoto N."/>
            <person name="Yu Y."/>
            <person name="Zhang H."/>
            <person name="Zhao Q."/>
            <person name="Higo K."/>
            <person name="Burr B."/>
            <person name="Gojobori T."/>
            <person name="Sasaki T."/>
        </authorList>
    </citation>
    <scope>NUCLEOTIDE SEQUENCE</scope>
</reference>